<name>A0A922K418_CARIL</name>
<evidence type="ECO:0000313" key="3">
    <source>
        <dbReference type="EMBL" id="KAG6732053.1"/>
    </source>
</evidence>
<gene>
    <name evidence="3" type="ORF">I3842_01G157700</name>
</gene>
<dbReference type="InterPro" id="IPR001680">
    <property type="entry name" value="WD40_rpt"/>
</dbReference>
<dbReference type="GO" id="GO:0051082">
    <property type="term" value="F:unfolded protein binding"/>
    <property type="evidence" value="ECO:0007669"/>
    <property type="project" value="InterPro"/>
</dbReference>
<dbReference type="Proteomes" id="UP000811246">
    <property type="component" value="Chromosome 1"/>
</dbReference>
<accession>A0A922K418</accession>
<dbReference type="GO" id="GO:0035266">
    <property type="term" value="P:meristem growth"/>
    <property type="evidence" value="ECO:0007669"/>
    <property type="project" value="InterPro"/>
</dbReference>
<evidence type="ECO:0000313" key="4">
    <source>
        <dbReference type="Proteomes" id="UP000811246"/>
    </source>
</evidence>
<dbReference type="GO" id="GO:0010073">
    <property type="term" value="P:meristem maintenance"/>
    <property type="evidence" value="ECO:0007669"/>
    <property type="project" value="InterPro"/>
</dbReference>
<evidence type="ECO:0000256" key="1">
    <source>
        <dbReference type="ARBA" id="ARBA00008239"/>
    </source>
</evidence>
<comment type="caution">
    <text evidence="3">The sequence shown here is derived from an EMBL/GenBank/DDBJ whole genome shotgun (WGS) entry which is preliminary data.</text>
</comment>
<evidence type="ECO:0000256" key="2">
    <source>
        <dbReference type="ARBA" id="ARBA00023186"/>
    </source>
</evidence>
<reference evidence="3" key="1">
    <citation type="submission" date="2021-01" db="EMBL/GenBank/DDBJ databases">
        <authorList>
            <person name="Lovell J.T."/>
            <person name="Bentley N."/>
            <person name="Bhattarai G."/>
            <person name="Jenkins J.W."/>
            <person name="Sreedasyam A."/>
            <person name="Alarcon Y."/>
            <person name="Bock C."/>
            <person name="Boston L."/>
            <person name="Carlson J."/>
            <person name="Cervantes K."/>
            <person name="Clermont K."/>
            <person name="Krom N."/>
            <person name="Kubenka K."/>
            <person name="Mamidi S."/>
            <person name="Mattison C."/>
            <person name="Monteros M."/>
            <person name="Pisani C."/>
            <person name="Plott C."/>
            <person name="Rajasekar S."/>
            <person name="Rhein H.S."/>
            <person name="Rohla C."/>
            <person name="Song M."/>
            <person name="Hilaire R.S."/>
            <person name="Shu S."/>
            <person name="Wells L."/>
            <person name="Wang X."/>
            <person name="Webber J."/>
            <person name="Heerema R.J."/>
            <person name="Klein P."/>
            <person name="Conner P."/>
            <person name="Grauke L."/>
            <person name="Grimwood J."/>
            <person name="Schmutz J."/>
            <person name="Randall J.J."/>
        </authorList>
    </citation>
    <scope>NUCLEOTIDE SEQUENCE</scope>
    <source>
        <tissue evidence="3">Leaf</tissue>
    </source>
</reference>
<dbReference type="GO" id="GO:0140662">
    <property type="term" value="F:ATP-dependent protein folding chaperone"/>
    <property type="evidence" value="ECO:0007669"/>
    <property type="project" value="InterPro"/>
</dbReference>
<dbReference type="PANTHER" id="PTHR45086">
    <property type="entry name" value="WD REPEAT-CONTAINING PROTEIN PCN"/>
    <property type="match status" value="1"/>
</dbReference>
<dbReference type="AlphaFoldDB" id="A0A922K418"/>
<dbReference type="SMART" id="SM00320">
    <property type="entry name" value="WD40"/>
    <property type="match status" value="2"/>
</dbReference>
<dbReference type="GO" id="GO:0016887">
    <property type="term" value="F:ATP hydrolysis activity"/>
    <property type="evidence" value="ECO:0007669"/>
    <property type="project" value="InterPro"/>
</dbReference>
<proteinExistence type="inferred from homology"/>
<protein>
    <submittedName>
        <fullName evidence="3">Uncharacterized protein</fullName>
    </submittedName>
</protein>
<dbReference type="EMBL" id="CM031825">
    <property type="protein sequence ID" value="KAG6732053.1"/>
    <property type="molecule type" value="Genomic_DNA"/>
</dbReference>
<keyword evidence="2" id="KW-0143">Chaperone</keyword>
<sequence>MGVVRLNKQQLLLLENILEKVEHMSEILNKILDRMQPNSKKMQHNCEKMQKSLGDDKNATEVEENRNVFKHQVHESFLVWEDQAVEEGVEKGATDSTKEIQNLVLQMVNQSTDEDELVEERKEKKVKLEKIMAAPTVYVPKEIPLSSVIENFFNKPIVLSQPSNFSISISCLSSINTSLYINLTKMKHMITEMHPINHDSKRLINRRCKDIFLRLVWHPPWETHAFEWPPLTVGYFLNRKEPFGQAYSVQKMNFGIHIFSHLKPTFNRAFTAKVWEVQFVDFLAKEPYIEGAELIHFVLDMIHKETKDCDYLEGFQICPSLRGGTKFGVMVWIFMGYWYQIEQLKRLKKKGYEVLFMVDAIDEYVIGQLKEYGGREGMAPKLFDEMLEVMLATYLNTYIVKRPFGFNGENDAAATARHLAGLEMYKITAGLGGSGGRPELCVWSLLSLRCGVLVSADNTGSVHFWSNQHGTLLQAHSLHKGDVNALAAAPSHNRVLSTGSNGQVILYKLSSETVCPSDDKDSSIVMKIWTYVGYVRAHTHDV</sequence>
<dbReference type="PANTHER" id="PTHR45086:SF1">
    <property type="entry name" value="WD REPEAT-CONTAINING PROTEIN PCN"/>
    <property type="match status" value="1"/>
</dbReference>
<dbReference type="Pfam" id="PF00183">
    <property type="entry name" value="HSP90"/>
    <property type="match status" value="1"/>
</dbReference>
<dbReference type="GO" id="GO:0005524">
    <property type="term" value="F:ATP binding"/>
    <property type="evidence" value="ECO:0007669"/>
    <property type="project" value="InterPro"/>
</dbReference>
<dbReference type="InterPro" id="IPR044622">
    <property type="entry name" value="PCN"/>
</dbReference>
<comment type="similarity">
    <text evidence="1">Belongs to the heat shock protein 90 family.</text>
</comment>
<organism evidence="3 4">
    <name type="scientific">Carya illinoinensis</name>
    <name type="common">Pecan</name>
    <dbReference type="NCBI Taxonomy" id="32201"/>
    <lineage>
        <taxon>Eukaryota</taxon>
        <taxon>Viridiplantae</taxon>
        <taxon>Streptophyta</taxon>
        <taxon>Embryophyta</taxon>
        <taxon>Tracheophyta</taxon>
        <taxon>Spermatophyta</taxon>
        <taxon>Magnoliopsida</taxon>
        <taxon>eudicotyledons</taxon>
        <taxon>Gunneridae</taxon>
        <taxon>Pentapetalae</taxon>
        <taxon>rosids</taxon>
        <taxon>fabids</taxon>
        <taxon>Fagales</taxon>
        <taxon>Juglandaceae</taxon>
        <taxon>Carya</taxon>
    </lineage>
</organism>
<dbReference type="InterPro" id="IPR001404">
    <property type="entry name" value="Hsp90_fam"/>
</dbReference>